<gene>
    <name evidence="10" type="ORF">CAPTEDRAFT_199624</name>
</gene>
<name>R7UHA1_CAPTE</name>
<organism evidence="10">
    <name type="scientific">Capitella teleta</name>
    <name type="common">Polychaete worm</name>
    <dbReference type="NCBI Taxonomy" id="283909"/>
    <lineage>
        <taxon>Eukaryota</taxon>
        <taxon>Metazoa</taxon>
        <taxon>Spiralia</taxon>
        <taxon>Lophotrochozoa</taxon>
        <taxon>Annelida</taxon>
        <taxon>Polychaeta</taxon>
        <taxon>Sedentaria</taxon>
        <taxon>Scolecida</taxon>
        <taxon>Capitellidae</taxon>
        <taxon>Capitella</taxon>
    </lineage>
</organism>
<comment type="similarity">
    <text evidence="2 9">Belongs to the sulfotransferase 2 family.</text>
</comment>
<evidence type="ECO:0000256" key="5">
    <source>
        <dbReference type="ARBA" id="ARBA00022989"/>
    </source>
</evidence>
<dbReference type="AlphaFoldDB" id="R7UHA1"/>
<dbReference type="PANTHER" id="PTHR12137">
    <property type="entry name" value="CARBOHYDRATE SULFOTRANSFERASE"/>
    <property type="match status" value="1"/>
</dbReference>
<evidence type="ECO:0000313" key="11">
    <source>
        <dbReference type="EnsemblMetazoa" id="CapteP199624"/>
    </source>
</evidence>
<keyword evidence="12" id="KW-1185">Reference proteome</keyword>
<comment type="subcellular location">
    <subcellularLocation>
        <location evidence="1 9">Golgi apparatus membrane</location>
        <topology evidence="1 9">Single-pass type II membrane protein</topology>
    </subcellularLocation>
</comment>
<dbReference type="HOGENOM" id="CLU_043398_3_0_1"/>
<keyword evidence="9" id="KW-0119">Carbohydrate metabolism</keyword>
<dbReference type="GO" id="GO:0000139">
    <property type="term" value="C:Golgi membrane"/>
    <property type="evidence" value="ECO:0007669"/>
    <property type="project" value="UniProtKB-SubCell"/>
</dbReference>
<dbReference type="InterPro" id="IPR027417">
    <property type="entry name" value="P-loop_NTPase"/>
</dbReference>
<dbReference type="EMBL" id="KB303857">
    <property type="protein sequence ID" value="ELU02652.1"/>
    <property type="molecule type" value="Genomic_DNA"/>
</dbReference>
<protein>
    <recommendedName>
        <fullName evidence="9">Carbohydrate sulfotransferase</fullName>
        <ecNumber evidence="9">2.8.2.-</ecNumber>
    </recommendedName>
</protein>
<keyword evidence="5" id="KW-1133">Transmembrane helix</keyword>
<dbReference type="OMA" id="LVWCNIF"/>
<dbReference type="SUPFAM" id="SSF52540">
    <property type="entry name" value="P-loop containing nucleoside triphosphate hydrolases"/>
    <property type="match status" value="1"/>
</dbReference>
<dbReference type="OrthoDB" id="2019940at2759"/>
<dbReference type="PANTHER" id="PTHR12137:SF54">
    <property type="entry name" value="CARBOHYDRATE SULFOTRANSFERASE"/>
    <property type="match status" value="1"/>
</dbReference>
<keyword evidence="4" id="KW-0812">Transmembrane</keyword>
<keyword evidence="3 9" id="KW-0808">Transferase</keyword>
<evidence type="ECO:0000256" key="6">
    <source>
        <dbReference type="ARBA" id="ARBA00023034"/>
    </source>
</evidence>
<dbReference type="EC" id="2.8.2.-" evidence="9"/>
<evidence type="ECO:0000256" key="9">
    <source>
        <dbReference type="RuleBase" id="RU364020"/>
    </source>
</evidence>
<dbReference type="EMBL" id="AMQN01001563">
    <property type="status" value="NOT_ANNOTATED_CDS"/>
    <property type="molecule type" value="Genomic_DNA"/>
</dbReference>
<keyword evidence="9" id="KW-0735">Signal-anchor</keyword>
<evidence type="ECO:0000256" key="8">
    <source>
        <dbReference type="ARBA" id="ARBA00023180"/>
    </source>
</evidence>
<dbReference type="Pfam" id="PF03567">
    <property type="entry name" value="Sulfotransfer_2"/>
    <property type="match status" value="1"/>
</dbReference>
<dbReference type="STRING" id="283909.R7UHA1"/>
<dbReference type="EnsemblMetazoa" id="CapteT199624">
    <property type="protein sequence ID" value="CapteP199624"/>
    <property type="gene ID" value="CapteG199624"/>
</dbReference>
<dbReference type="GO" id="GO:0008146">
    <property type="term" value="F:sulfotransferase activity"/>
    <property type="evidence" value="ECO:0007669"/>
    <property type="project" value="InterPro"/>
</dbReference>
<reference evidence="12" key="1">
    <citation type="submission" date="2012-12" db="EMBL/GenBank/DDBJ databases">
        <authorList>
            <person name="Hellsten U."/>
            <person name="Grimwood J."/>
            <person name="Chapman J.A."/>
            <person name="Shapiro H."/>
            <person name="Aerts A."/>
            <person name="Otillar R.P."/>
            <person name="Terry A.Y."/>
            <person name="Boore J.L."/>
            <person name="Simakov O."/>
            <person name="Marletaz F."/>
            <person name="Cho S.-J."/>
            <person name="Edsinger-Gonzales E."/>
            <person name="Havlak P."/>
            <person name="Kuo D.-H."/>
            <person name="Larsson T."/>
            <person name="Lv J."/>
            <person name="Arendt D."/>
            <person name="Savage R."/>
            <person name="Osoegawa K."/>
            <person name="de Jong P."/>
            <person name="Lindberg D.R."/>
            <person name="Seaver E.C."/>
            <person name="Weisblat D.A."/>
            <person name="Putnam N.H."/>
            <person name="Grigoriev I.V."/>
            <person name="Rokhsar D.S."/>
        </authorList>
    </citation>
    <scope>NUCLEOTIDE SEQUENCE</scope>
    <source>
        <strain evidence="12">I ESC-2004</strain>
    </source>
</reference>
<evidence type="ECO:0000313" key="12">
    <source>
        <dbReference type="Proteomes" id="UP000014760"/>
    </source>
</evidence>
<evidence type="ECO:0000256" key="3">
    <source>
        <dbReference type="ARBA" id="ARBA00022679"/>
    </source>
</evidence>
<evidence type="ECO:0000256" key="4">
    <source>
        <dbReference type="ARBA" id="ARBA00022692"/>
    </source>
</evidence>
<keyword evidence="6 9" id="KW-0333">Golgi apparatus</keyword>
<dbReference type="Proteomes" id="UP000014760">
    <property type="component" value="Unassembled WGS sequence"/>
</dbReference>
<proteinExistence type="inferred from homology"/>
<reference evidence="11" key="3">
    <citation type="submission" date="2015-06" db="UniProtKB">
        <authorList>
            <consortium name="EnsemblMetazoa"/>
        </authorList>
    </citation>
    <scope>IDENTIFICATION</scope>
</reference>
<dbReference type="InterPro" id="IPR018011">
    <property type="entry name" value="Carb_sulfotrans_8-10"/>
</dbReference>
<keyword evidence="8 9" id="KW-0325">Glycoprotein</keyword>
<accession>R7UHA1</accession>
<reference evidence="10 12" key="2">
    <citation type="journal article" date="2013" name="Nature">
        <title>Insights into bilaterian evolution from three spiralian genomes.</title>
        <authorList>
            <person name="Simakov O."/>
            <person name="Marletaz F."/>
            <person name="Cho S.J."/>
            <person name="Edsinger-Gonzales E."/>
            <person name="Havlak P."/>
            <person name="Hellsten U."/>
            <person name="Kuo D.H."/>
            <person name="Larsson T."/>
            <person name="Lv J."/>
            <person name="Arendt D."/>
            <person name="Savage R."/>
            <person name="Osoegawa K."/>
            <person name="de Jong P."/>
            <person name="Grimwood J."/>
            <person name="Chapman J.A."/>
            <person name="Shapiro H."/>
            <person name="Aerts A."/>
            <person name="Otillar R.P."/>
            <person name="Terry A.Y."/>
            <person name="Boore J.L."/>
            <person name="Grigoriev I.V."/>
            <person name="Lindberg D.R."/>
            <person name="Seaver E.C."/>
            <person name="Weisblat D.A."/>
            <person name="Putnam N.H."/>
            <person name="Rokhsar D.S."/>
        </authorList>
    </citation>
    <scope>NUCLEOTIDE SEQUENCE</scope>
    <source>
        <strain evidence="10 12">I ESC-2004</strain>
    </source>
</reference>
<evidence type="ECO:0000256" key="2">
    <source>
        <dbReference type="ARBA" id="ARBA00006339"/>
    </source>
</evidence>
<evidence type="ECO:0000256" key="1">
    <source>
        <dbReference type="ARBA" id="ARBA00004323"/>
    </source>
</evidence>
<dbReference type="GO" id="GO:0016051">
    <property type="term" value="P:carbohydrate biosynthetic process"/>
    <property type="evidence" value="ECO:0007669"/>
    <property type="project" value="InterPro"/>
</dbReference>
<evidence type="ECO:0000313" key="10">
    <source>
        <dbReference type="EMBL" id="ELU02652.1"/>
    </source>
</evidence>
<keyword evidence="7" id="KW-0472">Membrane</keyword>
<dbReference type="InterPro" id="IPR005331">
    <property type="entry name" value="Sulfotransferase"/>
</dbReference>
<evidence type="ECO:0000256" key="7">
    <source>
        <dbReference type="ARBA" id="ARBA00023136"/>
    </source>
</evidence>
<sequence length="267" mass="31447">MEPPRQNKKQYLPRYSSTRRAELLKELCGPRNYSKEMVVANFTSFFADNKHRILLCALPKTGTSSWKYFLMRFASGDDHMKVNISMHNDRNIRKHGILPIRHGRLRHEYFSYYKILQVRHPFTRLISAYKDKVFGHPAGDYRLCKLLVEGLVPTWVQFAESVANRNSSCMNRHWMPYVEVCPVCDMEFDAVIKLETISTDIDDFFKSAGEPGKTTEDYMNELPEDVLSKLKIMFKSDMELFGYEIDSDRRLSCRYEVHDEDGRERRC</sequence>